<keyword evidence="6 13" id="KW-0812">Transmembrane</keyword>
<keyword evidence="5" id="KW-0349">Heme</keyword>
<keyword evidence="10" id="KW-0408">Iron</keyword>
<keyword evidence="3" id="KW-0813">Transport</keyword>
<feature type="region of interest" description="Disordered" evidence="12">
    <location>
        <begin position="351"/>
        <end position="385"/>
    </location>
</feature>
<keyword evidence="7" id="KW-0479">Metal-binding</keyword>
<dbReference type="GO" id="GO:0009055">
    <property type="term" value="F:electron transfer activity"/>
    <property type="evidence" value="ECO:0007669"/>
    <property type="project" value="TreeGrafter"/>
</dbReference>
<dbReference type="GO" id="GO:0019646">
    <property type="term" value="P:aerobic electron transport chain"/>
    <property type="evidence" value="ECO:0007669"/>
    <property type="project" value="TreeGrafter"/>
</dbReference>
<dbReference type="AlphaFoldDB" id="A0A3S8ULY6"/>
<dbReference type="OrthoDB" id="9776710at2"/>
<evidence type="ECO:0000313" key="14">
    <source>
        <dbReference type="EMBL" id="AZL69380.1"/>
    </source>
</evidence>
<name>A0A3S8ULY6_9PSED</name>
<keyword evidence="9 13" id="KW-1133">Transmembrane helix</keyword>
<keyword evidence="8" id="KW-0249">Electron transport</keyword>
<feature type="transmembrane region" description="Helical" evidence="13">
    <location>
        <begin position="248"/>
        <end position="271"/>
    </location>
</feature>
<evidence type="ECO:0000256" key="7">
    <source>
        <dbReference type="ARBA" id="ARBA00022723"/>
    </source>
</evidence>
<evidence type="ECO:0000256" key="10">
    <source>
        <dbReference type="ARBA" id="ARBA00023004"/>
    </source>
</evidence>
<feature type="transmembrane region" description="Helical" evidence="13">
    <location>
        <begin position="190"/>
        <end position="211"/>
    </location>
</feature>
<evidence type="ECO:0000256" key="4">
    <source>
        <dbReference type="ARBA" id="ARBA00022475"/>
    </source>
</evidence>
<evidence type="ECO:0000256" key="8">
    <source>
        <dbReference type="ARBA" id="ARBA00022982"/>
    </source>
</evidence>
<organism evidence="14 15">
    <name type="scientific">Pseudomonas entomophila</name>
    <dbReference type="NCBI Taxonomy" id="312306"/>
    <lineage>
        <taxon>Bacteria</taxon>
        <taxon>Pseudomonadati</taxon>
        <taxon>Pseudomonadota</taxon>
        <taxon>Gammaproteobacteria</taxon>
        <taxon>Pseudomonadales</taxon>
        <taxon>Pseudomonadaceae</taxon>
        <taxon>Pseudomonas</taxon>
    </lineage>
</organism>
<feature type="transmembrane region" description="Helical" evidence="13">
    <location>
        <begin position="60"/>
        <end position="93"/>
    </location>
</feature>
<dbReference type="EMBL" id="CP034338">
    <property type="protein sequence ID" value="AZL69380.1"/>
    <property type="molecule type" value="Genomic_DNA"/>
</dbReference>
<protein>
    <submittedName>
        <fullName evidence="14">Cytochrome d ubiquinol oxidase subunit II</fullName>
    </submittedName>
</protein>
<evidence type="ECO:0000256" key="12">
    <source>
        <dbReference type="SAM" id="MobiDB-lite"/>
    </source>
</evidence>
<evidence type="ECO:0000256" key="11">
    <source>
        <dbReference type="ARBA" id="ARBA00023136"/>
    </source>
</evidence>
<feature type="transmembrane region" description="Helical" evidence="13">
    <location>
        <begin position="5"/>
        <end position="24"/>
    </location>
</feature>
<keyword evidence="4" id="KW-1003">Cell membrane</keyword>
<feature type="compositionally biased region" description="Polar residues" evidence="12">
    <location>
        <begin position="353"/>
        <end position="365"/>
    </location>
</feature>
<gene>
    <name evidence="14" type="primary">cydB</name>
    <name evidence="14" type="ORF">EJA05_17405</name>
</gene>
<dbReference type="GO" id="GO:0005886">
    <property type="term" value="C:plasma membrane"/>
    <property type="evidence" value="ECO:0007669"/>
    <property type="project" value="UniProtKB-SubCell"/>
</dbReference>
<evidence type="ECO:0000256" key="5">
    <source>
        <dbReference type="ARBA" id="ARBA00022617"/>
    </source>
</evidence>
<dbReference type="InterPro" id="IPR003317">
    <property type="entry name" value="Cyt-d_oxidase_su2"/>
</dbReference>
<dbReference type="NCBIfam" id="TIGR00203">
    <property type="entry name" value="cydB"/>
    <property type="match status" value="1"/>
</dbReference>
<dbReference type="Proteomes" id="UP000268230">
    <property type="component" value="Chromosome"/>
</dbReference>
<sequence length="385" mass="41036">MDYELLKFVWWLLIGGLLIGFALLEGLDLGARVLTPFMAAQSAAISQQTRPFNWPQHITLFWLLALCSAIVVIWPSLGLLPCVGGGLMGVLLLLRQSNGSSLRPFGAWSALVIGLIPAALIGVVLGNLFLGLPFSRCALAASQFHGTFSGLLRPFALLLGVISLSMFCQLGATWVMLRGSNALRKVSRRIAWRAGVVFLVCFTAAALWLAADIRGYRLAASVHSHTLCSPGQSVVLPGNAGWQGNFSAWPLACLAPLLALSGTVLSLYSIVRGRAGMALVGSGLTIVMMLCSIGVALFPFIIPSSVQLSASLTVWNAASGEKTLGLMLILASVLMPMLLAYTVGAGLRDRNRPIQSSPKGKTSQRIQERQQRLASPAIHGDHRIA</sequence>
<keyword evidence="11 13" id="KW-0472">Membrane</keyword>
<evidence type="ECO:0000313" key="15">
    <source>
        <dbReference type="Proteomes" id="UP000268230"/>
    </source>
</evidence>
<evidence type="ECO:0000256" key="9">
    <source>
        <dbReference type="ARBA" id="ARBA00022989"/>
    </source>
</evidence>
<dbReference type="Pfam" id="PF02322">
    <property type="entry name" value="Cyt_bd_oxida_II"/>
    <property type="match status" value="1"/>
</dbReference>
<reference evidence="14 15" key="1">
    <citation type="submission" date="2018-12" db="EMBL/GenBank/DDBJ databases">
        <authorList>
            <person name="Li S."/>
            <person name="Yang R."/>
            <person name="Chen G."/>
            <person name="Zou L."/>
            <person name="Zhang C."/>
            <person name="Chen Y."/>
            <person name="Liu Z."/>
            <person name="Li Y."/>
            <person name="Yan Y."/>
            <person name="Huang M."/>
            <person name="Chen T."/>
        </authorList>
    </citation>
    <scope>NUCLEOTIDE SEQUENCE [LARGE SCALE GENOMIC DNA]</scope>
    <source>
        <strain evidence="14 15">1257</strain>
    </source>
</reference>
<comment type="subcellular location">
    <subcellularLocation>
        <location evidence="1">Cell membrane</location>
        <topology evidence="1">Multi-pass membrane protein</topology>
    </subcellularLocation>
</comment>
<feature type="transmembrane region" description="Helical" evidence="13">
    <location>
        <begin position="323"/>
        <end position="347"/>
    </location>
</feature>
<feature type="transmembrane region" description="Helical" evidence="13">
    <location>
        <begin position="155"/>
        <end position="178"/>
    </location>
</feature>
<feature type="transmembrane region" description="Helical" evidence="13">
    <location>
        <begin position="105"/>
        <end position="135"/>
    </location>
</feature>
<dbReference type="KEGG" id="pory:EJA05_17405"/>
<dbReference type="PANTHER" id="PTHR43141:SF5">
    <property type="entry name" value="CYTOCHROME BD-I UBIQUINOL OXIDASE SUBUNIT 2"/>
    <property type="match status" value="1"/>
</dbReference>
<evidence type="ECO:0000256" key="2">
    <source>
        <dbReference type="ARBA" id="ARBA00007543"/>
    </source>
</evidence>
<dbReference type="GO" id="GO:0016682">
    <property type="term" value="F:oxidoreductase activity, acting on diphenols and related substances as donors, oxygen as acceptor"/>
    <property type="evidence" value="ECO:0007669"/>
    <property type="project" value="TreeGrafter"/>
</dbReference>
<comment type="similarity">
    <text evidence="2">Belongs to the cytochrome ubiquinol oxidase subunit 2 family.</text>
</comment>
<evidence type="ECO:0000256" key="13">
    <source>
        <dbReference type="SAM" id="Phobius"/>
    </source>
</evidence>
<feature type="transmembrane region" description="Helical" evidence="13">
    <location>
        <begin position="278"/>
        <end position="303"/>
    </location>
</feature>
<dbReference type="PANTHER" id="PTHR43141">
    <property type="entry name" value="CYTOCHROME BD2 SUBUNIT II"/>
    <property type="match status" value="1"/>
</dbReference>
<proteinExistence type="inferred from homology"/>
<dbReference type="GO" id="GO:0046872">
    <property type="term" value="F:metal ion binding"/>
    <property type="evidence" value="ECO:0007669"/>
    <property type="project" value="UniProtKB-KW"/>
</dbReference>
<dbReference type="GO" id="GO:0070069">
    <property type="term" value="C:cytochrome complex"/>
    <property type="evidence" value="ECO:0007669"/>
    <property type="project" value="TreeGrafter"/>
</dbReference>
<evidence type="ECO:0000256" key="1">
    <source>
        <dbReference type="ARBA" id="ARBA00004651"/>
    </source>
</evidence>
<evidence type="ECO:0000256" key="3">
    <source>
        <dbReference type="ARBA" id="ARBA00022448"/>
    </source>
</evidence>
<evidence type="ECO:0000256" key="6">
    <source>
        <dbReference type="ARBA" id="ARBA00022692"/>
    </source>
</evidence>
<accession>A0A3S8ULY6</accession>